<name>A0A319CPP7_9EURO</name>
<dbReference type="AlphaFoldDB" id="A0A319CPP7"/>
<comment type="similarity">
    <text evidence="2">Belongs to the RRP1 family.</text>
</comment>
<sequence length="336" mass="38240">MTDVGKTPFIKELASSDKKLRDKATASLTLFLRAKTDLSNLDLLKLWKGLFFCFYHSDRPLTQQALARTLSYNLVPTLPRTTVHKFLRAFWLTIGRDFHSIDRLRLDKYLFLIRCYVGVGFEVFLKANKGIGNGAGAGDAAEGKKRKREEENSKKGGKKRKGKGQQQQQQQPEEEQQQDTKTEGVDLAALESYLAILEDGPLCPLNFDPDQPPANEAEDFVPMPHGPDGLRYHVMDIWVDELEKVLEFEEVTTAEGTTAKKPKGPVPAELLLRPLERLKKESPYKPVRVRAAEALDDERLVEWGWKERKVESDSEDEDEDEEDEDEDEEWGGFGDE</sequence>
<feature type="compositionally biased region" description="Acidic residues" evidence="5">
    <location>
        <begin position="313"/>
        <end position="336"/>
    </location>
</feature>
<comment type="subcellular location">
    <subcellularLocation>
        <location evidence="1">Nucleus</location>
    </subcellularLocation>
</comment>
<keyword evidence="3" id="KW-0698">rRNA processing</keyword>
<dbReference type="PANTHER" id="PTHR13026:SF0">
    <property type="entry name" value="RIBOSOMAL RNA PROCESSING 1B"/>
    <property type="match status" value="1"/>
</dbReference>
<dbReference type="STRING" id="1448315.A0A319CPP7"/>
<keyword evidence="4" id="KW-0539">Nucleus</keyword>
<keyword evidence="7" id="KW-1185">Reference proteome</keyword>
<dbReference type="InterPro" id="IPR010301">
    <property type="entry name" value="RRP1"/>
</dbReference>
<dbReference type="Pfam" id="PF05997">
    <property type="entry name" value="Nop52"/>
    <property type="match status" value="2"/>
</dbReference>
<reference evidence="6 7" key="1">
    <citation type="submission" date="2016-12" db="EMBL/GenBank/DDBJ databases">
        <title>The genomes of Aspergillus section Nigri reveals drivers in fungal speciation.</title>
        <authorList>
            <consortium name="DOE Joint Genome Institute"/>
            <person name="Vesth T.C."/>
            <person name="Nybo J."/>
            <person name="Theobald S."/>
            <person name="Brandl J."/>
            <person name="Frisvad J.C."/>
            <person name="Nielsen K.F."/>
            <person name="Lyhne E.K."/>
            <person name="Kogle M.E."/>
            <person name="Kuo A."/>
            <person name="Riley R."/>
            <person name="Clum A."/>
            <person name="Nolan M."/>
            <person name="Lipzen A."/>
            <person name="Salamov A."/>
            <person name="Henrissat B."/>
            <person name="Wiebenga A."/>
            <person name="De Vries R.P."/>
            <person name="Grigoriev I.V."/>
            <person name="Mortensen U.H."/>
            <person name="Andersen M.R."/>
            <person name="Baker S.E."/>
        </authorList>
    </citation>
    <scope>NUCLEOTIDE SEQUENCE [LARGE SCALE GENOMIC DNA]</scope>
    <source>
        <strain evidence="6 7">CBS 121591</strain>
    </source>
</reference>
<evidence type="ECO:0000313" key="7">
    <source>
        <dbReference type="Proteomes" id="UP000248340"/>
    </source>
</evidence>
<dbReference type="Proteomes" id="UP000248340">
    <property type="component" value="Unassembled WGS sequence"/>
</dbReference>
<dbReference type="GO" id="GO:0006364">
    <property type="term" value="P:rRNA processing"/>
    <property type="evidence" value="ECO:0007669"/>
    <property type="project" value="UniProtKB-KW"/>
</dbReference>
<dbReference type="PANTHER" id="PTHR13026">
    <property type="entry name" value="NNP-1 PROTEIN NOVEL NUCLEAR PROTEIN 1 NOP52"/>
    <property type="match status" value="1"/>
</dbReference>
<dbReference type="GO" id="GO:0030688">
    <property type="term" value="C:preribosome, small subunit precursor"/>
    <property type="evidence" value="ECO:0007669"/>
    <property type="project" value="InterPro"/>
</dbReference>
<dbReference type="GeneID" id="37135573"/>
<dbReference type="EMBL" id="KZ821674">
    <property type="protein sequence ID" value="PYH87194.1"/>
    <property type="molecule type" value="Genomic_DNA"/>
</dbReference>
<evidence type="ECO:0000313" key="6">
    <source>
        <dbReference type="EMBL" id="PYH87194.1"/>
    </source>
</evidence>
<dbReference type="GO" id="GO:0005634">
    <property type="term" value="C:nucleus"/>
    <property type="evidence" value="ECO:0007669"/>
    <property type="project" value="UniProtKB-SubCell"/>
</dbReference>
<evidence type="ECO:0000256" key="2">
    <source>
        <dbReference type="ARBA" id="ARBA00006374"/>
    </source>
</evidence>
<evidence type="ECO:0000256" key="4">
    <source>
        <dbReference type="ARBA" id="ARBA00023242"/>
    </source>
</evidence>
<feature type="region of interest" description="Disordered" evidence="5">
    <location>
        <begin position="305"/>
        <end position="336"/>
    </location>
</feature>
<evidence type="ECO:0000256" key="5">
    <source>
        <dbReference type="SAM" id="MobiDB-lite"/>
    </source>
</evidence>
<proteinExistence type="inferred from homology"/>
<evidence type="ECO:0008006" key="8">
    <source>
        <dbReference type="Google" id="ProtNLM"/>
    </source>
</evidence>
<accession>A0A319CPP7</accession>
<dbReference type="RefSeq" id="XP_025497394.1">
    <property type="nucleotide sequence ID" value="XM_025632832.1"/>
</dbReference>
<organism evidence="6 7">
    <name type="scientific">Aspergillus uvarum CBS 121591</name>
    <dbReference type="NCBI Taxonomy" id="1448315"/>
    <lineage>
        <taxon>Eukaryota</taxon>
        <taxon>Fungi</taxon>
        <taxon>Dikarya</taxon>
        <taxon>Ascomycota</taxon>
        <taxon>Pezizomycotina</taxon>
        <taxon>Eurotiomycetes</taxon>
        <taxon>Eurotiomycetidae</taxon>
        <taxon>Eurotiales</taxon>
        <taxon>Aspergillaceae</taxon>
        <taxon>Aspergillus</taxon>
        <taxon>Aspergillus subgen. Circumdati</taxon>
    </lineage>
</organism>
<evidence type="ECO:0000256" key="1">
    <source>
        <dbReference type="ARBA" id="ARBA00004123"/>
    </source>
</evidence>
<protein>
    <recommendedName>
        <fullName evidence="8">Ribosomal RNA processing protein</fullName>
    </recommendedName>
</protein>
<gene>
    <name evidence="6" type="ORF">BO82DRAFT_324615</name>
</gene>
<dbReference type="OrthoDB" id="2019504at2759"/>
<evidence type="ECO:0000256" key="3">
    <source>
        <dbReference type="ARBA" id="ARBA00022552"/>
    </source>
</evidence>
<dbReference type="VEuPathDB" id="FungiDB:BO82DRAFT_324615"/>
<feature type="region of interest" description="Disordered" evidence="5">
    <location>
        <begin position="135"/>
        <end position="182"/>
    </location>
</feature>